<dbReference type="EMBL" id="AP025591">
    <property type="protein sequence ID" value="BDG03193.1"/>
    <property type="molecule type" value="Genomic_DNA"/>
</dbReference>
<dbReference type="Proteomes" id="UP001162891">
    <property type="component" value="Chromosome"/>
</dbReference>
<dbReference type="RefSeq" id="WP_248360974.1">
    <property type="nucleotide sequence ID" value="NZ_AP025591.1"/>
</dbReference>
<name>A0ABM7WUX2_9BACT</name>
<protein>
    <submittedName>
        <fullName evidence="1">Uncharacterized protein</fullName>
    </submittedName>
</protein>
<reference evidence="2" key="1">
    <citation type="journal article" date="2022" name="Int. J. Syst. Evol. Microbiol.">
        <title>Anaeromyxobacter oryzae sp. nov., Anaeromyxobacter diazotrophicus sp. nov. and Anaeromyxobacter paludicola sp. nov., isolated from paddy soils.</title>
        <authorList>
            <person name="Itoh H."/>
            <person name="Xu Z."/>
            <person name="Mise K."/>
            <person name="Masuda Y."/>
            <person name="Ushijima N."/>
            <person name="Hayakawa C."/>
            <person name="Shiratori Y."/>
            <person name="Senoo K."/>
        </authorList>
    </citation>
    <scope>NUCLEOTIDE SEQUENCE [LARGE SCALE GENOMIC DNA]</scope>
    <source>
        <strain evidence="2">Red232</strain>
    </source>
</reference>
<keyword evidence="2" id="KW-1185">Reference proteome</keyword>
<evidence type="ECO:0000313" key="1">
    <source>
        <dbReference type="EMBL" id="BDG03193.1"/>
    </source>
</evidence>
<evidence type="ECO:0000313" key="2">
    <source>
        <dbReference type="Proteomes" id="UP001162891"/>
    </source>
</evidence>
<proteinExistence type="predicted"/>
<sequence length="89" mass="8943">MSAAARAEVCRWLRSRSAYGRTAEGAEWLAGASTVEGYWCLRTMEPAGPDDALAEPGACRPGRACFAAAGEALAAADPGASAPRSGGGA</sequence>
<accession>A0ABM7WUX2</accession>
<organism evidence="1 2">
    <name type="scientific">Anaeromyxobacter oryzae</name>
    <dbReference type="NCBI Taxonomy" id="2918170"/>
    <lineage>
        <taxon>Bacteria</taxon>
        <taxon>Pseudomonadati</taxon>
        <taxon>Myxococcota</taxon>
        <taxon>Myxococcia</taxon>
        <taxon>Myxococcales</taxon>
        <taxon>Cystobacterineae</taxon>
        <taxon>Anaeromyxobacteraceae</taxon>
        <taxon>Anaeromyxobacter</taxon>
    </lineage>
</organism>
<gene>
    <name evidence="1" type="ORF">AMOR_21890</name>
</gene>